<dbReference type="AlphaFoldDB" id="A0A1T0B5U0"/>
<proteinExistence type="predicted"/>
<protein>
    <submittedName>
        <fullName evidence="1">Toxin-antitoxin system, antitoxin component</fullName>
    </submittedName>
</protein>
<dbReference type="EMBL" id="MUYB01000013">
    <property type="protein sequence ID" value="OOS05563.1"/>
    <property type="molecule type" value="Genomic_DNA"/>
</dbReference>
<comment type="caution">
    <text evidence="1">The sequence shown here is derived from an EMBL/GenBank/DDBJ whole genome shotgun (WGS) entry which is preliminary data.</text>
</comment>
<reference evidence="1 2" key="1">
    <citation type="submission" date="2017-02" db="EMBL/GenBank/DDBJ databases">
        <title>Draft genome sequence of Haemophilus felis CCUG 31170 type strain.</title>
        <authorList>
            <person name="Engstrom-Jakobsson H."/>
            <person name="Salva-Serra F."/>
            <person name="Thorell K."/>
            <person name="Gonzales-Siles L."/>
            <person name="Karlsson R."/>
            <person name="Boulund F."/>
            <person name="Engstrand L."/>
            <person name="Kristiansson E."/>
            <person name="Moore E."/>
        </authorList>
    </citation>
    <scope>NUCLEOTIDE SEQUENCE [LARGE SCALE GENOMIC DNA]</scope>
    <source>
        <strain evidence="1 2">CCUG 31170</strain>
    </source>
</reference>
<organism evidence="1 2">
    <name type="scientific">[Haemophilus] felis</name>
    <dbReference type="NCBI Taxonomy" id="123822"/>
    <lineage>
        <taxon>Bacteria</taxon>
        <taxon>Pseudomonadati</taxon>
        <taxon>Pseudomonadota</taxon>
        <taxon>Gammaproteobacteria</taxon>
        <taxon>Pasteurellales</taxon>
        <taxon>Pasteurellaceae</taxon>
    </lineage>
</organism>
<name>A0A1T0B5U0_9PAST</name>
<dbReference type="InterPro" id="IPR025528">
    <property type="entry name" value="BrnA_antitoxin"/>
</dbReference>
<keyword evidence="2" id="KW-1185">Reference proteome</keyword>
<evidence type="ECO:0000313" key="1">
    <source>
        <dbReference type="EMBL" id="OOS05563.1"/>
    </source>
</evidence>
<dbReference type="Proteomes" id="UP000190023">
    <property type="component" value="Unassembled WGS sequence"/>
</dbReference>
<accession>A0A1T0B5U0</accession>
<gene>
    <name evidence="1" type="ORF">B0188_03900</name>
</gene>
<dbReference type="Pfam" id="PF14384">
    <property type="entry name" value="BrnA_antitoxin"/>
    <property type="match status" value="1"/>
</dbReference>
<sequence length="101" mass="11567">MNSRNPLVDDEGEVREFTEEDLRLARPLVEVMPPDFVKMVLEHQAEMERLGIKKTRGKQKAPTKKSVTLRLSQEVIDAFKATGKGWQSRINEVLLKHVQGI</sequence>
<dbReference type="STRING" id="123822.B0188_03900"/>
<evidence type="ECO:0000313" key="2">
    <source>
        <dbReference type="Proteomes" id="UP000190023"/>
    </source>
</evidence>
<dbReference type="OrthoDB" id="9796641at2"/>